<name>A0A195F386_9HYME</name>
<accession>A0A195F386</accession>
<proteinExistence type="predicted"/>
<organism evidence="2 3">
    <name type="scientific">Trachymyrmex septentrionalis</name>
    <dbReference type="NCBI Taxonomy" id="34720"/>
    <lineage>
        <taxon>Eukaryota</taxon>
        <taxon>Metazoa</taxon>
        <taxon>Ecdysozoa</taxon>
        <taxon>Arthropoda</taxon>
        <taxon>Hexapoda</taxon>
        <taxon>Insecta</taxon>
        <taxon>Pterygota</taxon>
        <taxon>Neoptera</taxon>
        <taxon>Endopterygota</taxon>
        <taxon>Hymenoptera</taxon>
        <taxon>Apocrita</taxon>
        <taxon>Aculeata</taxon>
        <taxon>Formicoidea</taxon>
        <taxon>Formicidae</taxon>
        <taxon>Myrmicinae</taxon>
        <taxon>Trachymyrmex</taxon>
    </lineage>
</organism>
<keyword evidence="3" id="KW-1185">Reference proteome</keyword>
<protein>
    <submittedName>
        <fullName evidence="2">Uncharacterized protein</fullName>
    </submittedName>
</protein>
<reference evidence="2 3" key="1">
    <citation type="submission" date="2016-03" db="EMBL/GenBank/DDBJ databases">
        <title>Trachymyrmex septentrionalis WGS genome.</title>
        <authorList>
            <person name="Nygaard S."/>
            <person name="Hu H."/>
            <person name="Boomsma J."/>
            <person name="Zhang G."/>
        </authorList>
    </citation>
    <scope>NUCLEOTIDE SEQUENCE [LARGE SCALE GENOMIC DNA]</scope>
    <source>
        <strain evidence="2">Tsep2-gDNA-1</strain>
        <tissue evidence="2">Whole body</tissue>
    </source>
</reference>
<feature type="region of interest" description="Disordered" evidence="1">
    <location>
        <begin position="57"/>
        <end position="103"/>
    </location>
</feature>
<dbReference type="AlphaFoldDB" id="A0A195F386"/>
<evidence type="ECO:0000256" key="1">
    <source>
        <dbReference type="SAM" id="MobiDB-lite"/>
    </source>
</evidence>
<dbReference type="Proteomes" id="UP000078541">
    <property type="component" value="Unassembled WGS sequence"/>
</dbReference>
<sequence length="103" mass="11346">MLEVCVEQAANTKKDEGPYLVYRSATYTRCALVERVCCIRDSARHSAISFACTALTRAPRPPGSEATAASNSKQEQEQQQRRRRGGDSKQKIVPCRGDAMPAD</sequence>
<gene>
    <name evidence="2" type="ORF">ALC56_10814</name>
</gene>
<feature type="compositionally biased region" description="Basic and acidic residues" evidence="1">
    <location>
        <begin position="74"/>
        <end position="90"/>
    </location>
</feature>
<evidence type="ECO:0000313" key="2">
    <source>
        <dbReference type="EMBL" id="KYN34846.1"/>
    </source>
</evidence>
<evidence type="ECO:0000313" key="3">
    <source>
        <dbReference type="Proteomes" id="UP000078541"/>
    </source>
</evidence>
<dbReference type="EMBL" id="KQ981855">
    <property type="protein sequence ID" value="KYN34846.1"/>
    <property type="molecule type" value="Genomic_DNA"/>
</dbReference>